<evidence type="ECO:0000313" key="3">
    <source>
        <dbReference type="EMBL" id="BAM40397.1"/>
    </source>
</evidence>
<feature type="transmembrane region" description="Helical" evidence="2">
    <location>
        <begin position="267"/>
        <end position="290"/>
    </location>
</feature>
<feature type="transmembrane region" description="Helical" evidence="2">
    <location>
        <begin position="137"/>
        <end position="160"/>
    </location>
</feature>
<dbReference type="VEuPathDB" id="PiroplasmaDB:TOT_020000654"/>
<accession>J4CD24</accession>
<sequence length="483" mass="54406">MPINSRKGFDCGYSESLGDMTGDKVISSSPLCQFVPAFISFTTYLTTAHIDSSSALFAVVLKIPIHNTSIYFDKLYNLRVLLLGTGLVVEYLFYVCANSIFKSKDNRIYISLINLFLILVTRFVFAALTHFSSQLAYHVYIILAVEAFFCGCLMSLTAIVPEHSVVVTLGYNVCRMFVPFFQFILDLMLHGHPLVLIKIQCWASVLLTAFALGSWGYYTHSCSNPTSGSKGEDDPEAGLASNPGSVSPPEVEVASFSETMREALSPFLMFPAASMFKDFLYPGVLPFSLLQREKCHIINILATACYGLASITFFVLERVGVFEEWNGYYDGFWVLTIPINAVPIYAFLAIHTRVPSAVKIRNSRPIVMAMTLSVILYYSFLYSLSYGGVPKVVHTAFKGKRKTGDKSVITFYVISTMVYRFFFSKLSVGYNHTRVALGYHLPKFRPNHRMSNSNTFWYIIKNMFKRAGKDIIGDFRRNIKNYL</sequence>
<dbReference type="KEGG" id="tot:TOT_020000654"/>
<feature type="transmembrane region" description="Helical" evidence="2">
    <location>
        <begin position="331"/>
        <end position="354"/>
    </location>
</feature>
<dbReference type="RefSeq" id="XP_009690698.1">
    <property type="nucleotide sequence ID" value="XM_009692403.1"/>
</dbReference>
<dbReference type="STRING" id="869250.J4CD24"/>
<dbReference type="EMBL" id="AP011947">
    <property type="protein sequence ID" value="BAM40397.1"/>
    <property type="molecule type" value="Genomic_DNA"/>
</dbReference>
<feature type="transmembrane region" description="Helical" evidence="2">
    <location>
        <begin position="201"/>
        <end position="218"/>
    </location>
</feature>
<feature type="transmembrane region" description="Helical" evidence="2">
    <location>
        <begin position="407"/>
        <end position="423"/>
    </location>
</feature>
<feature type="transmembrane region" description="Helical" evidence="2">
    <location>
        <begin position="297"/>
        <end position="316"/>
    </location>
</feature>
<evidence type="ECO:0000313" key="4">
    <source>
        <dbReference type="Proteomes" id="UP000003786"/>
    </source>
</evidence>
<name>J4CD24_THEOR</name>
<evidence type="ECO:0000256" key="1">
    <source>
        <dbReference type="SAM" id="MobiDB-lite"/>
    </source>
</evidence>
<feature type="transmembrane region" description="Helical" evidence="2">
    <location>
        <begin position="107"/>
        <end position="125"/>
    </location>
</feature>
<proteinExistence type="predicted"/>
<reference evidence="3 4" key="1">
    <citation type="journal article" date="2012" name="MBio">
        <title>Comparative genome analysis of three eukaryotic parasites with differing abilities to transform leukocytes reveals key mediators of Theileria-induced leukocyte transformation.</title>
        <authorList>
            <person name="Hayashida K."/>
            <person name="Hara Y."/>
            <person name="Abe T."/>
            <person name="Yamasaki C."/>
            <person name="Toyoda A."/>
            <person name="Kosuge T."/>
            <person name="Suzuki Y."/>
            <person name="Sato Y."/>
            <person name="Kawashima S."/>
            <person name="Katayama T."/>
            <person name="Wakaguri H."/>
            <person name="Inoue N."/>
            <person name="Homma K."/>
            <person name="Tada-Umezaki M."/>
            <person name="Yagi Y."/>
            <person name="Fujii Y."/>
            <person name="Habara T."/>
            <person name="Kanehisa M."/>
            <person name="Watanabe H."/>
            <person name="Ito K."/>
            <person name="Gojobori T."/>
            <person name="Sugawara H."/>
            <person name="Imanishi T."/>
            <person name="Weir W."/>
            <person name="Gardner M."/>
            <person name="Pain A."/>
            <person name="Shiels B."/>
            <person name="Hattori M."/>
            <person name="Nene V."/>
            <person name="Sugimoto C."/>
        </authorList>
    </citation>
    <scope>NUCLEOTIDE SEQUENCE [LARGE SCALE GENOMIC DNA]</scope>
    <source>
        <strain evidence="3 4">Shintoku</strain>
    </source>
</reference>
<evidence type="ECO:0000256" key="2">
    <source>
        <dbReference type="SAM" id="Phobius"/>
    </source>
</evidence>
<dbReference type="Proteomes" id="UP000003786">
    <property type="component" value="Chromosome 2"/>
</dbReference>
<dbReference type="AlphaFoldDB" id="J4CD24"/>
<keyword evidence="2" id="KW-0472">Membrane</keyword>
<keyword evidence="2" id="KW-1133">Transmembrane helix</keyword>
<dbReference type="GeneID" id="20714784"/>
<organism evidence="3 4">
    <name type="scientific">Theileria orientalis strain Shintoku</name>
    <dbReference type="NCBI Taxonomy" id="869250"/>
    <lineage>
        <taxon>Eukaryota</taxon>
        <taxon>Sar</taxon>
        <taxon>Alveolata</taxon>
        <taxon>Apicomplexa</taxon>
        <taxon>Aconoidasida</taxon>
        <taxon>Piroplasmida</taxon>
        <taxon>Theileriidae</taxon>
        <taxon>Theileria</taxon>
    </lineage>
</organism>
<keyword evidence="4" id="KW-1185">Reference proteome</keyword>
<feature type="transmembrane region" description="Helical" evidence="2">
    <location>
        <begin position="166"/>
        <end position="189"/>
    </location>
</feature>
<gene>
    <name evidence="3" type="ORF">TOT_020000654</name>
</gene>
<keyword evidence="2" id="KW-0812">Transmembrane</keyword>
<protein>
    <submittedName>
        <fullName evidence="3">Uncharacterized protein</fullName>
    </submittedName>
</protein>
<feature type="region of interest" description="Disordered" evidence="1">
    <location>
        <begin position="228"/>
        <end position="249"/>
    </location>
</feature>
<dbReference type="OrthoDB" id="10299729at2759"/>
<feature type="transmembrane region" description="Helical" evidence="2">
    <location>
        <begin position="366"/>
        <end position="387"/>
    </location>
</feature>
<feature type="transmembrane region" description="Helical" evidence="2">
    <location>
        <begin position="80"/>
        <end position="101"/>
    </location>
</feature>